<accession>A0A699XCG0</accession>
<feature type="non-terminal residue" evidence="1">
    <location>
        <position position="1"/>
    </location>
</feature>
<proteinExistence type="predicted"/>
<protein>
    <submittedName>
        <fullName evidence="1">Uncharacterized protein</fullName>
    </submittedName>
</protein>
<gene>
    <name evidence="1" type="ORF">Tci_929338</name>
</gene>
<feature type="non-terminal residue" evidence="1">
    <location>
        <position position="87"/>
    </location>
</feature>
<name>A0A699XCG0_TANCI</name>
<reference evidence="1" key="1">
    <citation type="journal article" date="2019" name="Sci. Rep.">
        <title>Draft genome of Tanacetum cinerariifolium, the natural source of mosquito coil.</title>
        <authorList>
            <person name="Yamashiro T."/>
            <person name="Shiraishi A."/>
            <person name="Satake H."/>
            <person name="Nakayama K."/>
        </authorList>
    </citation>
    <scope>NUCLEOTIDE SEQUENCE</scope>
</reference>
<dbReference type="AlphaFoldDB" id="A0A699XCG0"/>
<organism evidence="1">
    <name type="scientific">Tanacetum cinerariifolium</name>
    <name type="common">Dalmatian daisy</name>
    <name type="synonym">Chrysanthemum cinerariifolium</name>
    <dbReference type="NCBI Taxonomy" id="118510"/>
    <lineage>
        <taxon>Eukaryota</taxon>
        <taxon>Viridiplantae</taxon>
        <taxon>Streptophyta</taxon>
        <taxon>Embryophyta</taxon>
        <taxon>Tracheophyta</taxon>
        <taxon>Spermatophyta</taxon>
        <taxon>Magnoliopsida</taxon>
        <taxon>eudicotyledons</taxon>
        <taxon>Gunneridae</taxon>
        <taxon>Pentapetalae</taxon>
        <taxon>asterids</taxon>
        <taxon>campanulids</taxon>
        <taxon>Asterales</taxon>
        <taxon>Asteraceae</taxon>
        <taxon>Asteroideae</taxon>
        <taxon>Anthemideae</taxon>
        <taxon>Anthemidinae</taxon>
        <taxon>Tanacetum</taxon>
    </lineage>
</organism>
<comment type="caution">
    <text evidence="1">The sequence shown here is derived from an EMBL/GenBank/DDBJ whole genome shotgun (WGS) entry which is preliminary data.</text>
</comment>
<evidence type="ECO:0000313" key="1">
    <source>
        <dbReference type="EMBL" id="GFD57369.1"/>
    </source>
</evidence>
<sequence>VNLAEECVKASFCEMWNKRLTFDPSKERLFTWMLKMVKGSDSFQCVKNDQFIDNEIREEIDLVYATDIKFFLQQKNEDDGERFAAEI</sequence>
<dbReference type="EMBL" id="BKCJ011840237">
    <property type="protein sequence ID" value="GFD57369.1"/>
    <property type="molecule type" value="Genomic_DNA"/>
</dbReference>